<accession>A0ABQ9F1G2</accession>
<dbReference type="Proteomes" id="UP001217089">
    <property type="component" value="Unassembled WGS sequence"/>
</dbReference>
<dbReference type="Gene3D" id="1.10.10.60">
    <property type="entry name" value="Homeodomain-like"/>
    <property type="match status" value="1"/>
</dbReference>
<dbReference type="SUPFAM" id="SSF46689">
    <property type="entry name" value="Homeodomain-like"/>
    <property type="match status" value="1"/>
</dbReference>
<reference evidence="2 3" key="1">
    <citation type="submission" date="2022-12" db="EMBL/GenBank/DDBJ databases">
        <title>Chromosome-level genome of Tegillarca granosa.</title>
        <authorList>
            <person name="Kim J."/>
        </authorList>
    </citation>
    <scope>NUCLEOTIDE SEQUENCE [LARGE SCALE GENOMIC DNA]</scope>
    <source>
        <strain evidence="2">Teg-2019</strain>
        <tissue evidence="2">Adductor muscle</tissue>
    </source>
</reference>
<dbReference type="InterPro" id="IPR009057">
    <property type="entry name" value="Homeodomain-like_sf"/>
</dbReference>
<sequence length="63" mass="7307">MEIRLAKEYRKGKYRSNYNINDMSKAYLLVKDKGVSVESAARKCGVPVTTLKDRVRGRINMRQ</sequence>
<feature type="domain" description="HTH psq-type" evidence="1">
    <location>
        <begin position="33"/>
        <end position="59"/>
    </location>
</feature>
<dbReference type="InterPro" id="IPR007889">
    <property type="entry name" value="HTH_Psq"/>
</dbReference>
<keyword evidence="3" id="KW-1185">Reference proteome</keyword>
<evidence type="ECO:0000259" key="1">
    <source>
        <dbReference type="Pfam" id="PF05225"/>
    </source>
</evidence>
<organism evidence="2 3">
    <name type="scientific">Tegillarca granosa</name>
    <name type="common">Malaysian cockle</name>
    <name type="synonym">Anadara granosa</name>
    <dbReference type="NCBI Taxonomy" id="220873"/>
    <lineage>
        <taxon>Eukaryota</taxon>
        <taxon>Metazoa</taxon>
        <taxon>Spiralia</taxon>
        <taxon>Lophotrochozoa</taxon>
        <taxon>Mollusca</taxon>
        <taxon>Bivalvia</taxon>
        <taxon>Autobranchia</taxon>
        <taxon>Pteriomorphia</taxon>
        <taxon>Arcoida</taxon>
        <taxon>Arcoidea</taxon>
        <taxon>Arcidae</taxon>
        <taxon>Tegillarca</taxon>
    </lineage>
</organism>
<evidence type="ECO:0000313" key="3">
    <source>
        <dbReference type="Proteomes" id="UP001217089"/>
    </source>
</evidence>
<evidence type="ECO:0000313" key="2">
    <source>
        <dbReference type="EMBL" id="KAJ8311240.1"/>
    </source>
</evidence>
<proteinExistence type="predicted"/>
<dbReference type="EMBL" id="JARBDR010000523">
    <property type="protein sequence ID" value="KAJ8311240.1"/>
    <property type="molecule type" value="Genomic_DNA"/>
</dbReference>
<gene>
    <name evidence="2" type="ORF">KUTeg_011197</name>
</gene>
<comment type="caution">
    <text evidence="2">The sequence shown here is derived from an EMBL/GenBank/DDBJ whole genome shotgun (WGS) entry which is preliminary data.</text>
</comment>
<dbReference type="Pfam" id="PF05225">
    <property type="entry name" value="HTH_psq"/>
    <property type="match status" value="1"/>
</dbReference>
<name>A0ABQ9F1G2_TEGGR</name>
<protein>
    <recommendedName>
        <fullName evidence="1">HTH psq-type domain-containing protein</fullName>
    </recommendedName>
</protein>